<evidence type="ECO:0000259" key="6">
    <source>
        <dbReference type="Pfam" id="PF01258"/>
    </source>
</evidence>
<dbReference type="EMBL" id="FQXG01000006">
    <property type="protein sequence ID" value="SHI04620.1"/>
    <property type="molecule type" value="Genomic_DNA"/>
</dbReference>
<dbReference type="GO" id="GO:0008270">
    <property type="term" value="F:zinc ion binding"/>
    <property type="evidence" value="ECO:0007669"/>
    <property type="project" value="UniProtKB-KW"/>
</dbReference>
<keyword evidence="3" id="KW-0862">Zinc</keyword>
<name>A0A1M5XXW5_9GAMM</name>
<sequence>MATASLSPVQRAELQQALESKLAQAQQRFNELDQARRAKPPCYADAIERAFYQTQRRTQEQQMEREQTRIEELRQALERLEQGCYGVCQRSGEPIPFERLRLMPEARFAEGSGQG</sequence>
<dbReference type="RefSeq" id="WP_143165751.1">
    <property type="nucleotide sequence ID" value="NZ_FQXG01000006.1"/>
</dbReference>
<evidence type="ECO:0000256" key="1">
    <source>
        <dbReference type="ARBA" id="ARBA00022723"/>
    </source>
</evidence>
<dbReference type="STRING" id="299255.SAMN02745129_3792"/>
<proteinExistence type="predicted"/>
<keyword evidence="8" id="KW-1185">Reference proteome</keyword>
<feature type="domain" description="Zinc finger DksA/TraR C4-type" evidence="6">
    <location>
        <begin position="85"/>
        <end position="108"/>
    </location>
</feature>
<evidence type="ECO:0000256" key="3">
    <source>
        <dbReference type="ARBA" id="ARBA00022833"/>
    </source>
</evidence>
<organism evidence="7 8">
    <name type="scientific">Ferrimonas marina</name>
    <dbReference type="NCBI Taxonomy" id="299255"/>
    <lineage>
        <taxon>Bacteria</taxon>
        <taxon>Pseudomonadati</taxon>
        <taxon>Pseudomonadota</taxon>
        <taxon>Gammaproteobacteria</taxon>
        <taxon>Alteromonadales</taxon>
        <taxon>Ferrimonadaceae</taxon>
        <taxon>Ferrimonas</taxon>
    </lineage>
</organism>
<dbReference type="PANTHER" id="PTHR33823:SF4">
    <property type="entry name" value="GENERAL STRESS PROTEIN 16O"/>
    <property type="match status" value="1"/>
</dbReference>
<evidence type="ECO:0000313" key="8">
    <source>
        <dbReference type="Proteomes" id="UP000184268"/>
    </source>
</evidence>
<keyword evidence="5" id="KW-0175">Coiled coil</keyword>
<protein>
    <submittedName>
        <fullName evidence="7">Transcriptional regulator, TraR/DksA family</fullName>
    </submittedName>
</protein>
<gene>
    <name evidence="7" type="ORF">SAMN02745129_3792</name>
</gene>
<keyword evidence="1" id="KW-0479">Metal-binding</keyword>
<evidence type="ECO:0000256" key="5">
    <source>
        <dbReference type="SAM" id="Coils"/>
    </source>
</evidence>
<dbReference type="SUPFAM" id="SSF109635">
    <property type="entry name" value="DnaK suppressor protein DksA, alpha-hairpin domain"/>
    <property type="match status" value="1"/>
</dbReference>
<evidence type="ECO:0000313" key="7">
    <source>
        <dbReference type="EMBL" id="SHI04620.1"/>
    </source>
</evidence>
<keyword evidence="2" id="KW-0863">Zinc-finger</keyword>
<dbReference type="InterPro" id="IPR000962">
    <property type="entry name" value="Znf_DskA_TraR"/>
</dbReference>
<evidence type="ECO:0000256" key="2">
    <source>
        <dbReference type="ARBA" id="ARBA00022771"/>
    </source>
</evidence>
<dbReference type="Proteomes" id="UP000184268">
    <property type="component" value="Unassembled WGS sequence"/>
</dbReference>
<dbReference type="Pfam" id="PF01258">
    <property type="entry name" value="zf-dskA_traR"/>
    <property type="match status" value="1"/>
</dbReference>
<dbReference type="InterPro" id="IPR037187">
    <property type="entry name" value="DnaK_N"/>
</dbReference>
<feature type="zinc finger region" description="dksA C4-type" evidence="4">
    <location>
        <begin position="88"/>
        <end position="112"/>
    </location>
</feature>
<accession>A0A1M5XXW5</accession>
<feature type="coiled-coil region" evidence="5">
    <location>
        <begin position="15"/>
        <end position="83"/>
    </location>
</feature>
<evidence type="ECO:0000256" key="4">
    <source>
        <dbReference type="PROSITE-ProRule" id="PRU00510"/>
    </source>
</evidence>
<dbReference type="Gene3D" id="1.20.120.910">
    <property type="entry name" value="DksA, coiled-coil domain"/>
    <property type="match status" value="1"/>
</dbReference>
<reference evidence="8" key="1">
    <citation type="submission" date="2016-11" db="EMBL/GenBank/DDBJ databases">
        <authorList>
            <person name="Varghese N."/>
            <person name="Submissions S."/>
        </authorList>
    </citation>
    <scope>NUCLEOTIDE SEQUENCE [LARGE SCALE GENOMIC DNA]</scope>
    <source>
        <strain evidence="8">DSM 16917</strain>
    </source>
</reference>
<dbReference type="OrthoDB" id="1121111at2"/>
<dbReference type="PROSITE" id="PS51128">
    <property type="entry name" value="ZF_DKSA_2"/>
    <property type="match status" value="1"/>
</dbReference>
<dbReference type="AlphaFoldDB" id="A0A1M5XXW5"/>
<dbReference type="PANTHER" id="PTHR33823">
    <property type="entry name" value="RNA POLYMERASE-BINDING TRANSCRIPTION FACTOR DKSA-RELATED"/>
    <property type="match status" value="1"/>
</dbReference>